<dbReference type="FunFam" id="2.70.70.10:FF:000006">
    <property type="entry name" value="M23 family peptidase"/>
    <property type="match status" value="1"/>
</dbReference>
<dbReference type="InterPro" id="IPR016047">
    <property type="entry name" value="M23ase_b-sheet_dom"/>
</dbReference>
<gene>
    <name evidence="10" type="ORF">HW532_19840</name>
</gene>
<feature type="domain" description="DUF5930" evidence="9">
    <location>
        <begin position="19"/>
        <end position="69"/>
    </location>
</feature>
<dbReference type="Pfam" id="PF01551">
    <property type="entry name" value="Peptidase_M23"/>
    <property type="match status" value="1"/>
</dbReference>
<dbReference type="Gene3D" id="2.70.70.10">
    <property type="entry name" value="Glucose Permease (Domain IIA)"/>
    <property type="match status" value="1"/>
</dbReference>
<name>A0A7S8C7C3_9HYPH</name>
<feature type="region of interest" description="Disordered" evidence="7">
    <location>
        <begin position="139"/>
        <end position="164"/>
    </location>
</feature>
<protein>
    <submittedName>
        <fullName evidence="10">M23 family metallopeptidase</fullName>
    </submittedName>
</protein>
<evidence type="ECO:0000256" key="5">
    <source>
        <dbReference type="ARBA" id="ARBA00022833"/>
    </source>
</evidence>
<dbReference type="InterPro" id="IPR045974">
    <property type="entry name" value="DUF5930"/>
</dbReference>
<feature type="domain" description="DUF5930" evidence="9">
    <location>
        <begin position="174"/>
        <end position="292"/>
    </location>
</feature>
<dbReference type="GO" id="GO:0006508">
    <property type="term" value="P:proteolysis"/>
    <property type="evidence" value="ECO:0007669"/>
    <property type="project" value="UniProtKB-KW"/>
</dbReference>
<feature type="compositionally biased region" description="Acidic residues" evidence="7">
    <location>
        <begin position="142"/>
        <end position="153"/>
    </location>
</feature>
<evidence type="ECO:0000313" key="11">
    <source>
        <dbReference type="Proteomes" id="UP000593594"/>
    </source>
</evidence>
<reference evidence="10 11" key="1">
    <citation type="submission" date="2020-06" db="EMBL/GenBank/DDBJ databases">
        <title>Genome sequence of 2 isolates from Red Sea Mangroves.</title>
        <authorList>
            <person name="Sefrji F."/>
            <person name="Michoud G."/>
            <person name="Merlino G."/>
            <person name="Daffonchio D."/>
        </authorList>
    </citation>
    <scope>NUCLEOTIDE SEQUENCE [LARGE SCALE GENOMIC DNA]</scope>
    <source>
        <strain evidence="10 11">R1DC25</strain>
    </source>
</reference>
<dbReference type="EMBL" id="CP058214">
    <property type="protein sequence ID" value="QPC44753.1"/>
    <property type="molecule type" value="Genomic_DNA"/>
</dbReference>
<accession>A0A7S8C7C3</accession>
<dbReference type="RefSeq" id="WP_213162122.1">
    <property type="nucleotide sequence ID" value="NZ_CP058214.1"/>
</dbReference>
<dbReference type="InterPro" id="IPR011055">
    <property type="entry name" value="Dup_hybrid_motif"/>
</dbReference>
<dbReference type="KEGG" id="kmn:HW532_19840"/>
<dbReference type="AlphaFoldDB" id="A0A7S8C7C3"/>
<keyword evidence="2" id="KW-0645">Protease</keyword>
<keyword evidence="11" id="KW-1185">Reference proteome</keyword>
<keyword evidence="4" id="KW-0378">Hydrolase</keyword>
<evidence type="ECO:0000256" key="2">
    <source>
        <dbReference type="ARBA" id="ARBA00022670"/>
    </source>
</evidence>
<dbReference type="PANTHER" id="PTHR21666:SF288">
    <property type="entry name" value="CELL DIVISION PROTEIN YTFB"/>
    <property type="match status" value="1"/>
</dbReference>
<keyword evidence="5" id="KW-0862">Zinc</keyword>
<keyword evidence="6" id="KW-0482">Metalloprotease</keyword>
<dbReference type="Proteomes" id="UP000593594">
    <property type="component" value="Chromosome"/>
</dbReference>
<evidence type="ECO:0000259" key="9">
    <source>
        <dbReference type="Pfam" id="PF19353"/>
    </source>
</evidence>
<proteinExistence type="predicted"/>
<evidence type="ECO:0000313" key="10">
    <source>
        <dbReference type="EMBL" id="QPC44753.1"/>
    </source>
</evidence>
<evidence type="ECO:0000256" key="7">
    <source>
        <dbReference type="SAM" id="MobiDB-lite"/>
    </source>
</evidence>
<dbReference type="SUPFAM" id="SSF51261">
    <property type="entry name" value="Duplicated hybrid motif"/>
    <property type="match status" value="1"/>
</dbReference>
<dbReference type="GO" id="GO:0046872">
    <property type="term" value="F:metal ion binding"/>
    <property type="evidence" value="ECO:0007669"/>
    <property type="project" value="UniProtKB-KW"/>
</dbReference>
<evidence type="ECO:0000256" key="3">
    <source>
        <dbReference type="ARBA" id="ARBA00022723"/>
    </source>
</evidence>
<dbReference type="Pfam" id="PF19353">
    <property type="entry name" value="DUF5930"/>
    <property type="match status" value="2"/>
</dbReference>
<dbReference type="CDD" id="cd12797">
    <property type="entry name" value="M23_peptidase"/>
    <property type="match status" value="1"/>
</dbReference>
<sequence>MRRRNKHASRSRTPASARRRLFRERQIYLRSEGHIRYVTLKPWTQIAALSCLVGLLGWLAYATASVVLTEQRVAGLRAAYDARIAALRGTVGKLNGRMLLDQNAYLDKVDALREDYEALVARHRKLELFFSQQWQPASVAGDADDMDDSDGAADAEPGKQGTLDLPAFRSRFQEAFRKAADADLPLEEMRALLTSFDRMQHALLDRVETAAASRLETVETAVSKVGLDPDAVLERSRRHLPENVGGPFVAPSAIDLGDDELVQRMSTVGKSMEAVEKLKQAITRMPIADPLATFRITSDFGTRDDPFRKVEAMHTGIDMKALDGNAILATASGRIVTAGWKGAYGRMVEIRHDNGIATRYAHLGEIAVDEGQYVNRGDVIGRVGSSGRSTGPHLHYETRLEGRPVDPKRFWQARHVLQTQAEAD</sequence>
<keyword evidence="3" id="KW-0479">Metal-binding</keyword>
<evidence type="ECO:0000259" key="8">
    <source>
        <dbReference type="Pfam" id="PF01551"/>
    </source>
</evidence>
<dbReference type="GO" id="GO:0004222">
    <property type="term" value="F:metalloendopeptidase activity"/>
    <property type="evidence" value="ECO:0007669"/>
    <property type="project" value="TreeGrafter"/>
</dbReference>
<dbReference type="PANTHER" id="PTHR21666">
    <property type="entry name" value="PEPTIDASE-RELATED"/>
    <property type="match status" value="1"/>
</dbReference>
<organism evidence="10 11">
    <name type="scientific">Kaustia mangrovi</name>
    <dbReference type="NCBI Taxonomy" id="2593653"/>
    <lineage>
        <taxon>Bacteria</taxon>
        <taxon>Pseudomonadati</taxon>
        <taxon>Pseudomonadota</taxon>
        <taxon>Alphaproteobacteria</taxon>
        <taxon>Hyphomicrobiales</taxon>
        <taxon>Parvibaculaceae</taxon>
        <taxon>Kaustia</taxon>
    </lineage>
</organism>
<evidence type="ECO:0000256" key="1">
    <source>
        <dbReference type="ARBA" id="ARBA00001947"/>
    </source>
</evidence>
<dbReference type="InterPro" id="IPR050570">
    <property type="entry name" value="Cell_wall_metabolism_enzyme"/>
</dbReference>
<evidence type="ECO:0000256" key="6">
    <source>
        <dbReference type="ARBA" id="ARBA00023049"/>
    </source>
</evidence>
<comment type="cofactor">
    <cofactor evidence="1">
        <name>Zn(2+)</name>
        <dbReference type="ChEBI" id="CHEBI:29105"/>
    </cofactor>
</comment>
<evidence type="ECO:0000256" key="4">
    <source>
        <dbReference type="ARBA" id="ARBA00022801"/>
    </source>
</evidence>
<feature type="domain" description="M23ase beta-sheet core" evidence="8">
    <location>
        <begin position="313"/>
        <end position="407"/>
    </location>
</feature>